<keyword evidence="2" id="KW-1133">Transmembrane helix</keyword>
<dbReference type="PANTHER" id="PTHR30329">
    <property type="entry name" value="STATOR ELEMENT OF FLAGELLAR MOTOR COMPLEX"/>
    <property type="match status" value="1"/>
</dbReference>
<keyword evidence="2" id="KW-0812">Transmembrane</keyword>
<dbReference type="Pfam" id="PF00691">
    <property type="entry name" value="OmpA"/>
    <property type="match status" value="1"/>
</dbReference>
<dbReference type="AlphaFoldDB" id="A0A7K1UCC9"/>
<keyword evidence="5" id="KW-1185">Reference proteome</keyword>
<dbReference type="InterPro" id="IPR036737">
    <property type="entry name" value="OmpA-like_sf"/>
</dbReference>
<evidence type="ECO:0000313" key="5">
    <source>
        <dbReference type="Proteomes" id="UP000461730"/>
    </source>
</evidence>
<dbReference type="PROSITE" id="PS51123">
    <property type="entry name" value="OMPA_2"/>
    <property type="match status" value="1"/>
</dbReference>
<evidence type="ECO:0000259" key="3">
    <source>
        <dbReference type="PROSITE" id="PS51123"/>
    </source>
</evidence>
<dbReference type="CDD" id="cd07185">
    <property type="entry name" value="OmpA_C-like"/>
    <property type="match status" value="1"/>
</dbReference>
<dbReference type="EMBL" id="WRXN01000018">
    <property type="protein sequence ID" value="MVT12047.1"/>
    <property type="molecule type" value="Genomic_DNA"/>
</dbReference>
<evidence type="ECO:0000313" key="4">
    <source>
        <dbReference type="EMBL" id="MVT12047.1"/>
    </source>
</evidence>
<dbReference type="InterPro" id="IPR006665">
    <property type="entry name" value="OmpA-like"/>
</dbReference>
<dbReference type="Gene3D" id="3.30.1330.60">
    <property type="entry name" value="OmpA-like domain"/>
    <property type="match status" value="1"/>
</dbReference>
<feature type="transmembrane region" description="Helical" evidence="2">
    <location>
        <begin position="59"/>
        <end position="78"/>
    </location>
</feature>
<name>A0A7K1UCC9_9BACT</name>
<reference evidence="4 5" key="1">
    <citation type="submission" date="2019-12" db="EMBL/GenBank/DDBJ databases">
        <title>Chitinophaga sp. strain ysch24 (GDMCC 1.1355), whole genome shotgun sequence.</title>
        <authorList>
            <person name="Zhang X."/>
        </authorList>
    </citation>
    <scope>NUCLEOTIDE SEQUENCE [LARGE SCALE GENOMIC DNA]</scope>
    <source>
        <strain evidence="5">ysch24</strain>
    </source>
</reference>
<gene>
    <name evidence="4" type="ORF">GO493_27555</name>
</gene>
<proteinExistence type="predicted"/>
<dbReference type="InterPro" id="IPR050330">
    <property type="entry name" value="Bact_OuterMem_StrucFunc"/>
</dbReference>
<comment type="caution">
    <text evidence="4">The sequence shown here is derived from an EMBL/GenBank/DDBJ whole genome shotgun (WGS) entry which is preliminary data.</text>
</comment>
<keyword evidence="1 2" id="KW-0472">Membrane</keyword>
<feature type="domain" description="OmpA-like" evidence="3">
    <location>
        <begin position="126"/>
        <end position="236"/>
    </location>
</feature>
<accession>A0A7K1UCC9</accession>
<dbReference type="SUPFAM" id="SSF103088">
    <property type="entry name" value="OmpA-like"/>
    <property type="match status" value="1"/>
</dbReference>
<evidence type="ECO:0000256" key="2">
    <source>
        <dbReference type="SAM" id="Phobius"/>
    </source>
</evidence>
<dbReference type="GO" id="GO:0016020">
    <property type="term" value="C:membrane"/>
    <property type="evidence" value="ECO:0007669"/>
    <property type="project" value="UniProtKB-UniRule"/>
</dbReference>
<dbReference type="Proteomes" id="UP000461730">
    <property type="component" value="Unassembled WGS sequence"/>
</dbReference>
<protein>
    <submittedName>
        <fullName evidence="4">OmpA family protein</fullName>
    </submittedName>
</protein>
<dbReference type="PANTHER" id="PTHR30329:SF21">
    <property type="entry name" value="LIPOPROTEIN YIAD-RELATED"/>
    <property type="match status" value="1"/>
</dbReference>
<evidence type="ECO:0000256" key="1">
    <source>
        <dbReference type="PROSITE-ProRule" id="PRU00473"/>
    </source>
</evidence>
<organism evidence="4 5">
    <name type="scientific">Chitinophaga tropicalis</name>
    <dbReference type="NCBI Taxonomy" id="2683588"/>
    <lineage>
        <taxon>Bacteria</taxon>
        <taxon>Pseudomonadati</taxon>
        <taxon>Bacteroidota</taxon>
        <taxon>Chitinophagia</taxon>
        <taxon>Chitinophagales</taxon>
        <taxon>Chitinophagaceae</taxon>
        <taxon>Chitinophaga</taxon>
    </lineage>
</organism>
<sequence length="236" mass="24926">MRLSLGACSAWGIPGSLRPWAGRIQVVYRHWLICTLKKFHMAFNLSKNNDPVPEKKSNAWMAVILVVAVVGGAVWYFIPKKETAAVEAEIAAPPPLSATAPEADTTIAASASAASGPASASADTTLTASPASAPGRIAASFNKGTTTPVAISDEIVNEIKQGHKITIYGYASSEGDLSVNLKLAAERAASFKKYLISRGIDDEMITAIGKGIDNPIATNDTEPGRAQNRRVEVHIE</sequence>